<dbReference type="Proteomes" id="UP000828048">
    <property type="component" value="Chromosome 11"/>
</dbReference>
<accession>A0ACB7YL96</accession>
<organism evidence="1 2">
    <name type="scientific">Vaccinium darrowii</name>
    <dbReference type="NCBI Taxonomy" id="229202"/>
    <lineage>
        <taxon>Eukaryota</taxon>
        <taxon>Viridiplantae</taxon>
        <taxon>Streptophyta</taxon>
        <taxon>Embryophyta</taxon>
        <taxon>Tracheophyta</taxon>
        <taxon>Spermatophyta</taxon>
        <taxon>Magnoliopsida</taxon>
        <taxon>eudicotyledons</taxon>
        <taxon>Gunneridae</taxon>
        <taxon>Pentapetalae</taxon>
        <taxon>asterids</taxon>
        <taxon>Ericales</taxon>
        <taxon>Ericaceae</taxon>
        <taxon>Vaccinioideae</taxon>
        <taxon>Vaccinieae</taxon>
        <taxon>Vaccinium</taxon>
    </lineage>
</organism>
<reference evidence="1 2" key="1">
    <citation type="journal article" date="2021" name="Hortic Res">
        <title>High-quality reference genome and annotation aids understanding of berry development for evergreen blueberry (Vaccinium darrowii).</title>
        <authorList>
            <person name="Yu J."/>
            <person name="Hulse-Kemp A.M."/>
            <person name="Babiker E."/>
            <person name="Staton M."/>
        </authorList>
    </citation>
    <scope>NUCLEOTIDE SEQUENCE [LARGE SCALE GENOMIC DNA]</scope>
    <source>
        <strain evidence="2">cv. NJ 8807/NJ 8810</strain>
        <tissue evidence="1">Young leaf</tissue>
    </source>
</reference>
<gene>
    <name evidence="1" type="ORF">Vadar_012982</name>
</gene>
<dbReference type="EMBL" id="CM037161">
    <property type="protein sequence ID" value="KAH7854366.1"/>
    <property type="molecule type" value="Genomic_DNA"/>
</dbReference>
<proteinExistence type="predicted"/>
<sequence>MSTTSGLSKLGQALSVIFVVSLLALVAELFYVLWRRRFFRRQSTATDGSDAAPLRSSFPTSKELLYLLCWKQHQSRVEPDGGGGGGSDPETGCNGQSSSVEDPTDEVIDILKLQAMRGPSRVLFTIQEEEREDGESSEAEQSVSSASAEKSHEKRRRVSQLSLEECFNIDGDLTEEEEVVTVTLVGNCGCEIETPPYSTPCGSPSYYTPSASPIRGF</sequence>
<evidence type="ECO:0000313" key="2">
    <source>
        <dbReference type="Proteomes" id="UP000828048"/>
    </source>
</evidence>
<evidence type="ECO:0000313" key="1">
    <source>
        <dbReference type="EMBL" id="KAH7854366.1"/>
    </source>
</evidence>
<name>A0ACB7YL96_9ERIC</name>
<comment type="caution">
    <text evidence="1">The sequence shown here is derived from an EMBL/GenBank/DDBJ whole genome shotgun (WGS) entry which is preliminary data.</text>
</comment>
<keyword evidence="2" id="KW-1185">Reference proteome</keyword>
<protein>
    <submittedName>
        <fullName evidence="1">Uncharacterized protein</fullName>
    </submittedName>
</protein>